<evidence type="ECO:0000313" key="2">
    <source>
        <dbReference type="Proteomes" id="UP000830401"/>
    </source>
</evidence>
<protein>
    <submittedName>
        <fullName evidence="1">Uncharacterized protein</fullName>
    </submittedName>
</protein>
<organism evidence="1 2">
    <name type="scientific">Hymenobacter volaticus</name>
    <dbReference type="NCBI Taxonomy" id="2932254"/>
    <lineage>
        <taxon>Bacteria</taxon>
        <taxon>Pseudomonadati</taxon>
        <taxon>Bacteroidota</taxon>
        <taxon>Cytophagia</taxon>
        <taxon>Cytophagales</taxon>
        <taxon>Hymenobacteraceae</taxon>
        <taxon>Hymenobacter</taxon>
    </lineage>
</organism>
<dbReference type="Proteomes" id="UP000830401">
    <property type="component" value="Chromosome"/>
</dbReference>
<keyword evidence="2" id="KW-1185">Reference proteome</keyword>
<reference evidence="1" key="1">
    <citation type="submission" date="2022-04" db="EMBL/GenBank/DDBJ databases">
        <title>Hymenobacter sp. isolated from the air.</title>
        <authorList>
            <person name="Won M."/>
            <person name="Lee C.-M."/>
            <person name="Woen H.-Y."/>
            <person name="Kwon S.-W."/>
        </authorList>
    </citation>
    <scope>NUCLEOTIDE SEQUENCE</scope>
    <source>
        <strain evidence="1">5420S-77</strain>
    </source>
</reference>
<proteinExistence type="predicted"/>
<dbReference type="EMBL" id="CP095061">
    <property type="protein sequence ID" value="UOQ67063.1"/>
    <property type="molecule type" value="Genomic_DNA"/>
</dbReference>
<gene>
    <name evidence="1" type="ORF">MUN86_03910</name>
</gene>
<dbReference type="RefSeq" id="WP_245121990.1">
    <property type="nucleotide sequence ID" value="NZ_CP095061.1"/>
</dbReference>
<name>A0ABY4G851_9BACT</name>
<accession>A0ABY4G851</accession>
<sequence>MSKELLMQVEKSVNLTGLGVLLIAQHATPLLKGFDLHMRYLVQLVFPDGAEIQAIASIEAISRPVGEPEGAATEAPALLLAEEGTDAVPSGTLVYLLQQTE</sequence>
<evidence type="ECO:0000313" key="1">
    <source>
        <dbReference type="EMBL" id="UOQ67063.1"/>
    </source>
</evidence>